<comment type="catalytic activity">
    <reaction evidence="8 10">
        <text>5-[(5-phospho-1-deoxy-D-ribulos-1-ylimino)methylamino]-1-(5-phospho-beta-D-ribosyl)imidazole-4-carboxamide + L-glutamine = D-erythro-1-(imidazol-4-yl)glycerol 3-phosphate + 5-amino-1-(5-phospho-beta-D-ribosyl)imidazole-4-carboxamide + L-glutamate + H(+)</text>
        <dbReference type="Rhea" id="RHEA:24793"/>
        <dbReference type="ChEBI" id="CHEBI:15378"/>
        <dbReference type="ChEBI" id="CHEBI:29985"/>
        <dbReference type="ChEBI" id="CHEBI:58278"/>
        <dbReference type="ChEBI" id="CHEBI:58359"/>
        <dbReference type="ChEBI" id="CHEBI:58475"/>
        <dbReference type="ChEBI" id="CHEBI:58525"/>
        <dbReference type="EC" id="4.3.2.10"/>
    </reaction>
</comment>
<keyword evidence="7 10" id="KW-0456">Lyase</keyword>
<keyword evidence="4 10" id="KW-0378">Hydrolase</keyword>
<dbReference type="OrthoDB" id="33401at2157"/>
<dbReference type="EMBL" id="CP000504">
    <property type="protein sequence ID" value="ABL88365.1"/>
    <property type="molecule type" value="Genomic_DNA"/>
</dbReference>
<evidence type="ECO:0000256" key="6">
    <source>
        <dbReference type="ARBA" id="ARBA00023102"/>
    </source>
</evidence>
<dbReference type="STRING" id="384616.Pisl_1198"/>
<dbReference type="HAMAP" id="MF_00278">
    <property type="entry name" value="HisH"/>
    <property type="match status" value="1"/>
</dbReference>
<evidence type="ECO:0000256" key="4">
    <source>
        <dbReference type="ARBA" id="ARBA00022801"/>
    </source>
</evidence>
<name>A1RTT3_PYRIL</name>
<evidence type="ECO:0000256" key="10">
    <source>
        <dbReference type="HAMAP-Rule" id="MF_00278"/>
    </source>
</evidence>
<evidence type="ECO:0000256" key="3">
    <source>
        <dbReference type="ARBA" id="ARBA00022605"/>
    </source>
</evidence>
<keyword evidence="14" id="KW-1185">Reference proteome</keyword>
<keyword evidence="3 10" id="KW-0028">Amino-acid biosynthesis</keyword>
<feature type="domain" description="Glutamine amidotransferase" evidence="12">
    <location>
        <begin position="5"/>
        <end position="188"/>
    </location>
</feature>
<dbReference type="InterPro" id="IPR017926">
    <property type="entry name" value="GATASE"/>
</dbReference>
<proteinExistence type="inferred from homology"/>
<dbReference type="GeneID" id="4618160"/>
<keyword evidence="13" id="KW-0808">Transferase</keyword>
<feature type="active site" evidence="10 11">
    <location>
        <position position="172"/>
    </location>
</feature>
<dbReference type="GO" id="GO:0004359">
    <property type="term" value="F:glutaminase activity"/>
    <property type="evidence" value="ECO:0007669"/>
    <property type="project" value="UniProtKB-EC"/>
</dbReference>
<evidence type="ECO:0000259" key="12">
    <source>
        <dbReference type="Pfam" id="PF00117"/>
    </source>
</evidence>
<evidence type="ECO:0000256" key="11">
    <source>
        <dbReference type="PIRSR" id="PIRSR000495-1"/>
    </source>
</evidence>
<comment type="function">
    <text evidence="10">IGPS catalyzes the conversion of PRFAR and glutamine to IGP, AICAR and glutamate. The HisH subunit catalyzes the hydrolysis of glutamine to glutamate and ammonia as part of the synthesis of IGP and AICAR. The resulting ammonia molecule is channeled to the active site of HisF.</text>
</comment>
<dbReference type="HOGENOM" id="CLU_071837_2_2_2"/>
<sequence>MRVGVVDYTVGNIGSVINALKRAGAEPLVIKNPEETSSVDVLVLPGVGTYEVAYKMAHAFRDSILQKPTLAICLGMQLLFESSEEGGGRGLAIFRGSVKRIEARKIPHIGWSYTKVVRPQPFVESGYYYYMHSYGVLWDENDESHVAYVELGRRYVAAVLYKGILGLQFHPERSGRGGIELIRRFLKEMARR</sequence>
<dbReference type="EC" id="4.3.2.10" evidence="10"/>
<comment type="subunit">
    <text evidence="2 10">Heterodimer of HisH and HisF.</text>
</comment>
<dbReference type="RefSeq" id="WP_011762940.1">
    <property type="nucleotide sequence ID" value="NC_008701.1"/>
</dbReference>
<keyword evidence="13" id="KW-0328">Glycosyltransferase</keyword>
<evidence type="ECO:0000256" key="8">
    <source>
        <dbReference type="ARBA" id="ARBA00047838"/>
    </source>
</evidence>
<dbReference type="NCBIfam" id="TIGR01855">
    <property type="entry name" value="IMP_synth_hisH"/>
    <property type="match status" value="1"/>
</dbReference>
<evidence type="ECO:0000256" key="1">
    <source>
        <dbReference type="ARBA" id="ARBA00005091"/>
    </source>
</evidence>
<comment type="pathway">
    <text evidence="1 10">Amino-acid biosynthesis; L-histidine biosynthesis; L-histidine from 5-phospho-alpha-D-ribose 1-diphosphate: step 5/9.</text>
</comment>
<dbReference type="PIRSF" id="PIRSF000495">
    <property type="entry name" value="Amidotransf_hisH"/>
    <property type="match status" value="1"/>
</dbReference>
<dbReference type="SUPFAM" id="SSF52317">
    <property type="entry name" value="Class I glutamine amidotransferase-like"/>
    <property type="match status" value="1"/>
</dbReference>
<dbReference type="PROSITE" id="PS51273">
    <property type="entry name" value="GATASE_TYPE_1"/>
    <property type="match status" value="1"/>
</dbReference>
<keyword evidence="5 10" id="KW-0315">Glutamine amidotransferase</keyword>
<evidence type="ECO:0000313" key="13">
    <source>
        <dbReference type="EMBL" id="ABL88365.1"/>
    </source>
</evidence>
<keyword evidence="6 10" id="KW-0368">Histidine biosynthesis</keyword>
<gene>
    <name evidence="10" type="primary">hisH</name>
    <name evidence="13" type="ordered locus">Pisl_1198</name>
</gene>
<dbReference type="EC" id="3.5.1.2" evidence="10"/>
<dbReference type="UniPathway" id="UPA00031">
    <property type="reaction ID" value="UER00010"/>
</dbReference>
<dbReference type="GO" id="GO:0000105">
    <property type="term" value="P:L-histidine biosynthetic process"/>
    <property type="evidence" value="ECO:0007669"/>
    <property type="project" value="UniProtKB-UniRule"/>
</dbReference>
<dbReference type="Proteomes" id="UP000002595">
    <property type="component" value="Chromosome"/>
</dbReference>
<evidence type="ECO:0000313" key="14">
    <source>
        <dbReference type="Proteomes" id="UP000002595"/>
    </source>
</evidence>
<accession>A1RTT3</accession>
<dbReference type="InterPro" id="IPR010139">
    <property type="entry name" value="Imidazole-glycPsynth_HisH"/>
</dbReference>
<dbReference type="AlphaFoldDB" id="A1RTT3"/>
<dbReference type="eggNOG" id="arCOG00089">
    <property type="taxonomic scope" value="Archaea"/>
</dbReference>
<comment type="catalytic activity">
    <reaction evidence="9 10">
        <text>L-glutamine + H2O = L-glutamate + NH4(+)</text>
        <dbReference type="Rhea" id="RHEA:15889"/>
        <dbReference type="ChEBI" id="CHEBI:15377"/>
        <dbReference type="ChEBI" id="CHEBI:28938"/>
        <dbReference type="ChEBI" id="CHEBI:29985"/>
        <dbReference type="ChEBI" id="CHEBI:58359"/>
        <dbReference type="EC" id="3.5.1.2"/>
    </reaction>
</comment>
<feature type="active site" description="Nucleophile" evidence="10 11">
    <location>
        <position position="73"/>
    </location>
</feature>
<keyword evidence="10" id="KW-0963">Cytoplasm</keyword>
<dbReference type="Pfam" id="PF00117">
    <property type="entry name" value="GATase"/>
    <property type="match status" value="1"/>
</dbReference>
<comment type="subcellular location">
    <subcellularLocation>
        <location evidence="10">Cytoplasm</location>
    </subcellularLocation>
</comment>
<dbReference type="GO" id="GO:0000107">
    <property type="term" value="F:imidazoleglycerol-phosphate synthase activity"/>
    <property type="evidence" value="ECO:0007669"/>
    <property type="project" value="UniProtKB-UniRule"/>
</dbReference>
<dbReference type="GO" id="GO:0005737">
    <property type="term" value="C:cytoplasm"/>
    <property type="evidence" value="ECO:0007669"/>
    <property type="project" value="UniProtKB-SubCell"/>
</dbReference>
<evidence type="ECO:0000256" key="5">
    <source>
        <dbReference type="ARBA" id="ARBA00022962"/>
    </source>
</evidence>
<dbReference type="GO" id="GO:0016829">
    <property type="term" value="F:lyase activity"/>
    <property type="evidence" value="ECO:0007669"/>
    <property type="project" value="UniProtKB-KW"/>
</dbReference>
<dbReference type="Gene3D" id="3.40.50.880">
    <property type="match status" value="1"/>
</dbReference>
<dbReference type="PANTHER" id="PTHR42701:SF1">
    <property type="entry name" value="IMIDAZOLE GLYCEROL PHOSPHATE SYNTHASE SUBUNIT HISH"/>
    <property type="match status" value="1"/>
</dbReference>
<protein>
    <recommendedName>
        <fullName evidence="10">Imidazole glycerol phosphate synthase subunit HisH</fullName>
        <ecNumber evidence="10">4.3.2.10</ecNumber>
    </recommendedName>
    <alternativeName>
        <fullName evidence="10">IGP synthase glutaminase subunit</fullName>
        <ecNumber evidence="10">3.5.1.2</ecNumber>
    </alternativeName>
    <alternativeName>
        <fullName evidence="10">IGP synthase subunit HisH</fullName>
    </alternativeName>
    <alternativeName>
        <fullName evidence="10">ImGP synthase subunit HisH</fullName>
        <shortName evidence="10">IGPS subunit HisH</shortName>
    </alternativeName>
</protein>
<dbReference type="KEGG" id="pis:Pisl_1198"/>
<feature type="active site" evidence="10 11">
    <location>
        <position position="170"/>
    </location>
</feature>
<dbReference type="PANTHER" id="PTHR42701">
    <property type="entry name" value="IMIDAZOLE GLYCEROL PHOSPHATE SYNTHASE SUBUNIT HISH"/>
    <property type="match status" value="1"/>
</dbReference>
<dbReference type="InterPro" id="IPR029062">
    <property type="entry name" value="Class_I_gatase-like"/>
</dbReference>
<reference evidence="13" key="1">
    <citation type="submission" date="2006-12" db="EMBL/GenBank/DDBJ databases">
        <title>Complete sequence of Pyrobaculum islandicum DSM 4184.</title>
        <authorList>
            <person name="Copeland A."/>
            <person name="Lucas S."/>
            <person name="Lapidus A."/>
            <person name="Barry K."/>
            <person name="Detter J.C."/>
            <person name="Glavina del Rio T."/>
            <person name="Dalin E."/>
            <person name="Tice H."/>
            <person name="Pitluck S."/>
            <person name="Meincke L."/>
            <person name="Brettin T."/>
            <person name="Bruce D."/>
            <person name="Han C."/>
            <person name="Tapia R."/>
            <person name="Gilna P."/>
            <person name="Schmutz J."/>
            <person name="Larimer F."/>
            <person name="Land M."/>
            <person name="Hauser L."/>
            <person name="Kyrpides N."/>
            <person name="Mikhailova N."/>
            <person name="Cozen A.E."/>
            <person name="Fitz-Gibbon S.T."/>
            <person name="House C.H."/>
            <person name="Saltikov C."/>
            <person name="Lowe T."/>
            <person name="Richardson P."/>
        </authorList>
    </citation>
    <scope>NUCLEOTIDE SEQUENCE [LARGE SCALE GENOMIC DNA]</scope>
    <source>
        <strain evidence="13">DSM 4184</strain>
    </source>
</reference>
<evidence type="ECO:0000256" key="9">
    <source>
        <dbReference type="ARBA" id="ARBA00049534"/>
    </source>
</evidence>
<evidence type="ECO:0000256" key="7">
    <source>
        <dbReference type="ARBA" id="ARBA00023239"/>
    </source>
</evidence>
<organism evidence="13 14">
    <name type="scientific">Pyrobaculum islandicum (strain DSM 4184 / JCM 9189 / GEO3)</name>
    <dbReference type="NCBI Taxonomy" id="384616"/>
    <lineage>
        <taxon>Archaea</taxon>
        <taxon>Thermoproteota</taxon>
        <taxon>Thermoprotei</taxon>
        <taxon>Thermoproteales</taxon>
        <taxon>Thermoproteaceae</taxon>
        <taxon>Pyrobaculum</taxon>
    </lineage>
</organism>
<evidence type="ECO:0000256" key="2">
    <source>
        <dbReference type="ARBA" id="ARBA00011152"/>
    </source>
</evidence>